<evidence type="ECO:0000313" key="1">
    <source>
        <dbReference type="EMBL" id="GAJ29782.1"/>
    </source>
</evidence>
<proteinExistence type="predicted"/>
<dbReference type="EMBL" id="BAND01000078">
    <property type="protein sequence ID" value="GAJ29782.1"/>
    <property type="molecule type" value="Genomic_DNA"/>
</dbReference>
<keyword evidence="2" id="KW-1185">Reference proteome</keyword>
<evidence type="ECO:0000313" key="2">
    <source>
        <dbReference type="Proteomes" id="UP000019760"/>
    </source>
</evidence>
<organism evidence="1 2">
    <name type="scientific">Acidomonas methanolica NBRC 104435</name>
    <dbReference type="NCBI Taxonomy" id="1231351"/>
    <lineage>
        <taxon>Bacteria</taxon>
        <taxon>Pseudomonadati</taxon>
        <taxon>Pseudomonadota</taxon>
        <taxon>Alphaproteobacteria</taxon>
        <taxon>Acetobacterales</taxon>
        <taxon>Acetobacteraceae</taxon>
        <taxon>Acidomonas</taxon>
    </lineage>
</organism>
<protein>
    <recommendedName>
        <fullName evidence="3">Lipoprotein</fullName>
    </recommendedName>
</protein>
<reference evidence="2" key="1">
    <citation type="journal article" date="2014" name="FEMS Microbiol. Lett.">
        <title>Draft Genomic DNA Sequence of the Facultatively Methylotrophic Bacterium Acidomonas methanolica type strain MB58.</title>
        <authorList>
            <person name="Higashiura N."/>
            <person name="Hadano H."/>
            <person name="Hirakawa H."/>
            <person name="Matsutani M."/>
            <person name="Takabe S."/>
            <person name="Matsushita K."/>
            <person name="Azuma Y."/>
        </authorList>
    </citation>
    <scope>NUCLEOTIDE SEQUENCE [LARGE SCALE GENOMIC DNA]</scope>
    <source>
        <strain evidence="2">MB58</strain>
    </source>
</reference>
<dbReference type="Proteomes" id="UP000019760">
    <property type="component" value="Unassembled WGS sequence"/>
</dbReference>
<reference evidence="1 2" key="2">
    <citation type="journal article" date="2014" name="FEMS Microbiol. Lett.">
        <title>Draft genomic DNA sequence of the facultatively methylotrophic bacterium Acidomonas methanolica type strain MB58.</title>
        <authorList>
            <person name="Higashiura N."/>
            <person name="Hadano H."/>
            <person name="Hirakawa H."/>
            <person name="Matsutani M."/>
            <person name="Takabe S."/>
            <person name="Matsushita K."/>
            <person name="Azuma Y."/>
        </authorList>
    </citation>
    <scope>NUCLEOTIDE SEQUENCE [LARGE SCALE GENOMIC DNA]</scope>
    <source>
        <strain evidence="1 2">MB58</strain>
    </source>
</reference>
<accession>A0A023D6K3</accession>
<dbReference type="RefSeq" id="WP_239641701.1">
    <property type="nucleotide sequence ID" value="NZ_BAND01000078.1"/>
</dbReference>
<evidence type="ECO:0008006" key="3">
    <source>
        <dbReference type="Google" id="ProtNLM"/>
    </source>
</evidence>
<sequence length="150" mass="16959">MKPDLLGKTLLAMCGACALSACETPSDRIATREDHLAAAGFAFKPADTPSLQAMLNRLPQHQFLRRVHDGKTFYVYADETVCGCLYVGDEFAFYRYRQSRQQDAYQRASQLGALNYQDNTWSWGPWMPGWNGWNPAWGNWDPGMMGPVGW</sequence>
<dbReference type="PROSITE" id="PS51257">
    <property type="entry name" value="PROKAR_LIPOPROTEIN"/>
    <property type="match status" value="1"/>
</dbReference>
<comment type="caution">
    <text evidence="1">The sequence shown here is derived from an EMBL/GenBank/DDBJ whole genome shotgun (WGS) entry which is preliminary data.</text>
</comment>
<name>A0A023D6K3_ACIMT</name>
<dbReference type="AlphaFoldDB" id="A0A023D6K3"/>
<gene>
    <name evidence="1" type="ORF">Amme_078_014</name>
</gene>